<feature type="non-terminal residue" evidence="1">
    <location>
        <position position="62"/>
    </location>
</feature>
<sequence length="62" mass="7072">EKETDSGYQSIIDVDSIQGSITLHSPSNLNTRDAPPKIFNFHTYFLQMSDKWMSTIVWPVPS</sequence>
<dbReference type="AlphaFoldDB" id="A0A7T8KLS5"/>
<dbReference type="Proteomes" id="UP000595437">
    <property type="component" value="Chromosome 2"/>
</dbReference>
<reference evidence="2" key="1">
    <citation type="submission" date="2021-01" db="EMBL/GenBank/DDBJ databases">
        <title>Caligus Genome Assembly.</title>
        <authorList>
            <person name="Gallardo-Escarate C."/>
        </authorList>
    </citation>
    <scope>NUCLEOTIDE SEQUENCE [LARGE SCALE GENOMIC DNA]</scope>
</reference>
<proteinExistence type="predicted"/>
<feature type="non-terminal residue" evidence="1">
    <location>
        <position position="1"/>
    </location>
</feature>
<keyword evidence="2" id="KW-1185">Reference proteome</keyword>
<protein>
    <submittedName>
        <fullName evidence="1">Kinesin-like protein</fullName>
    </submittedName>
</protein>
<name>A0A7T8KLS5_CALRO</name>
<organism evidence="1 2">
    <name type="scientific">Caligus rogercresseyi</name>
    <name type="common">Sea louse</name>
    <dbReference type="NCBI Taxonomy" id="217165"/>
    <lineage>
        <taxon>Eukaryota</taxon>
        <taxon>Metazoa</taxon>
        <taxon>Ecdysozoa</taxon>
        <taxon>Arthropoda</taxon>
        <taxon>Crustacea</taxon>
        <taxon>Multicrustacea</taxon>
        <taxon>Hexanauplia</taxon>
        <taxon>Copepoda</taxon>
        <taxon>Siphonostomatoida</taxon>
        <taxon>Caligidae</taxon>
        <taxon>Caligus</taxon>
    </lineage>
</organism>
<evidence type="ECO:0000313" key="1">
    <source>
        <dbReference type="EMBL" id="QQP58258.1"/>
    </source>
</evidence>
<gene>
    <name evidence="1" type="ORF">FKW44_003516</name>
</gene>
<accession>A0A7T8KLS5</accession>
<dbReference type="EMBL" id="CP045891">
    <property type="protein sequence ID" value="QQP58258.1"/>
    <property type="molecule type" value="Genomic_DNA"/>
</dbReference>
<evidence type="ECO:0000313" key="2">
    <source>
        <dbReference type="Proteomes" id="UP000595437"/>
    </source>
</evidence>